<protein>
    <submittedName>
        <fullName evidence="1">Uncharacterized protein</fullName>
    </submittedName>
</protein>
<organism evidence="1 2">
    <name type="scientific">Oerskovia merdavium</name>
    <dbReference type="NCBI Taxonomy" id="2762227"/>
    <lineage>
        <taxon>Bacteria</taxon>
        <taxon>Bacillati</taxon>
        <taxon>Actinomycetota</taxon>
        <taxon>Actinomycetes</taxon>
        <taxon>Micrococcales</taxon>
        <taxon>Cellulomonadaceae</taxon>
        <taxon>Oerskovia</taxon>
    </lineage>
</organism>
<name>A0ABR8TY21_9CELL</name>
<comment type="caution">
    <text evidence="1">The sequence shown here is derived from an EMBL/GenBank/DDBJ whole genome shotgun (WGS) entry which is preliminary data.</text>
</comment>
<accession>A0ABR8TY21</accession>
<dbReference type="Proteomes" id="UP000655570">
    <property type="component" value="Unassembled WGS sequence"/>
</dbReference>
<keyword evidence="2" id="KW-1185">Reference proteome</keyword>
<gene>
    <name evidence="1" type="ORF">H9641_05730</name>
</gene>
<evidence type="ECO:0000313" key="2">
    <source>
        <dbReference type="Proteomes" id="UP000655570"/>
    </source>
</evidence>
<proteinExistence type="predicted"/>
<sequence length="152" mass="15929">MRALGIAVKVSKFRSTVRLVLIEGAKGADETTASVVEQLSVAGDETDWATHVGNVAQAVRGHAKSMNADTIVVRRADQAPQGRNSDGPKIRLMIEGGIVAACLDVTHDVRITSGQECGKTRDTTKVDLDGRAEAWLGRTHGEAAAAALSGLV</sequence>
<reference evidence="1 2" key="1">
    <citation type="submission" date="2020-08" db="EMBL/GenBank/DDBJ databases">
        <title>A Genomic Blueprint of the Chicken Gut Microbiome.</title>
        <authorList>
            <person name="Gilroy R."/>
            <person name="Ravi A."/>
            <person name="Getino M."/>
            <person name="Pursley I."/>
            <person name="Horton D.L."/>
            <person name="Alikhan N.-F."/>
            <person name="Baker D."/>
            <person name="Gharbi K."/>
            <person name="Hall N."/>
            <person name="Watson M."/>
            <person name="Adriaenssens E.M."/>
            <person name="Foster-Nyarko E."/>
            <person name="Jarju S."/>
            <person name="Secka A."/>
            <person name="Antonio M."/>
            <person name="Oren A."/>
            <person name="Chaudhuri R."/>
            <person name="La Ragione R.M."/>
            <person name="Hildebrand F."/>
            <person name="Pallen M.J."/>
        </authorList>
    </citation>
    <scope>NUCLEOTIDE SEQUENCE [LARGE SCALE GENOMIC DNA]</scope>
    <source>
        <strain evidence="1 2">Sa2CUA9</strain>
    </source>
</reference>
<dbReference type="RefSeq" id="WP_191801804.1">
    <property type="nucleotide sequence ID" value="NZ_JACSQF010000004.1"/>
</dbReference>
<evidence type="ECO:0000313" key="1">
    <source>
        <dbReference type="EMBL" id="MBD7980219.1"/>
    </source>
</evidence>
<dbReference type="EMBL" id="JACSQF010000004">
    <property type="protein sequence ID" value="MBD7980219.1"/>
    <property type="molecule type" value="Genomic_DNA"/>
</dbReference>